<dbReference type="AlphaFoldDB" id="A0A823A0D4"/>
<organism evidence="1 2">
    <name type="scientific">Nelumbo nucifera</name>
    <name type="common">Sacred lotus</name>
    <dbReference type="NCBI Taxonomy" id="4432"/>
    <lineage>
        <taxon>Eukaryota</taxon>
        <taxon>Viridiplantae</taxon>
        <taxon>Streptophyta</taxon>
        <taxon>Embryophyta</taxon>
        <taxon>Tracheophyta</taxon>
        <taxon>Spermatophyta</taxon>
        <taxon>Magnoliopsida</taxon>
        <taxon>Proteales</taxon>
        <taxon>Nelumbonaceae</taxon>
        <taxon>Nelumbo</taxon>
    </lineage>
</organism>
<keyword evidence="2" id="KW-1185">Reference proteome</keyword>
<comment type="caution">
    <text evidence="1">The sequence shown here is derived from an EMBL/GenBank/DDBJ whole genome shotgun (WGS) entry which is preliminary data.</text>
</comment>
<gene>
    <name evidence="1" type="ORF">HUJ06_018983</name>
</gene>
<evidence type="ECO:0000313" key="2">
    <source>
        <dbReference type="Proteomes" id="UP000607653"/>
    </source>
</evidence>
<sequence>MQKHIIHVMANWFLYGNRGIRKPRITKVYSHVKFLSLDGSVEASSVAISPTTKAFVVL</sequence>
<name>A0A823A0D4_NELNU</name>
<proteinExistence type="predicted"/>
<reference evidence="1 2" key="1">
    <citation type="journal article" date="2020" name="Mol. Biol. Evol.">
        <title>Distinct Expression and Methylation Patterns for Genes with Different Fates following a Single Whole-Genome Duplication in Flowering Plants.</title>
        <authorList>
            <person name="Shi T."/>
            <person name="Rahmani R.S."/>
            <person name="Gugger P.F."/>
            <person name="Wang M."/>
            <person name="Li H."/>
            <person name="Zhang Y."/>
            <person name="Li Z."/>
            <person name="Wang Q."/>
            <person name="Van de Peer Y."/>
            <person name="Marchal K."/>
            <person name="Chen J."/>
        </authorList>
    </citation>
    <scope>NUCLEOTIDE SEQUENCE [LARGE SCALE GENOMIC DNA]</scope>
    <source>
        <tissue evidence="1">Leaf</tissue>
    </source>
</reference>
<dbReference type="Proteomes" id="UP000607653">
    <property type="component" value="Unassembled WGS sequence"/>
</dbReference>
<accession>A0A823A0D4</accession>
<evidence type="ECO:0000313" key="1">
    <source>
        <dbReference type="EMBL" id="DAD49045.1"/>
    </source>
</evidence>
<dbReference type="EMBL" id="DUZY01000008">
    <property type="protein sequence ID" value="DAD49045.1"/>
    <property type="molecule type" value="Genomic_DNA"/>
</dbReference>
<protein>
    <submittedName>
        <fullName evidence="1">Uncharacterized protein</fullName>
    </submittedName>
</protein>